<dbReference type="Pfam" id="PF00406">
    <property type="entry name" value="ADK"/>
    <property type="match status" value="1"/>
</dbReference>
<dbReference type="CDD" id="cd01428">
    <property type="entry name" value="ADK"/>
    <property type="match status" value="1"/>
</dbReference>
<evidence type="ECO:0000313" key="6">
    <source>
        <dbReference type="Proteomes" id="UP000541154"/>
    </source>
</evidence>
<name>A0A8H6E3W6_PETAA</name>
<keyword evidence="6" id="KW-1185">Reference proteome</keyword>
<evidence type="ECO:0000256" key="1">
    <source>
        <dbReference type="ARBA" id="ARBA00022679"/>
    </source>
</evidence>
<proteinExistence type="inferred from homology"/>
<dbReference type="PRINTS" id="PR00094">
    <property type="entry name" value="ADENYLTKNASE"/>
</dbReference>
<comment type="caution">
    <text evidence="5">The sequence shown here is derived from an EMBL/GenBank/DDBJ whole genome shotgun (WGS) entry which is preliminary data.</text>
</comment>
<keyword evidence="2" id="KW-0547">Nucleotide-binding</keyword>
<dbReference type="EMBL" id="SPNV01000201">
    <property type="protein sequence ID" value="KAF5858541.1"/>
    <property type="molecule type" value="Genomic_DNA"/>
</dbReference>
<sequence length="211" mass="22946">MMEFANLSLIYVIGACDSRAITAVFHADCITGAPGSGKGSLCAKLATDYGLHHLSVGDLLRDLAKSGSLHEGAMSNIQRNVLIHTNDLSRILASAKEDLRRAGKEKLLVDGVPRNLDQAGPIEEAIGPPDLVLFFDCPGEIAKQRFLTRRIPGRNDDGPTFDARYRHYVSQNAMIVDHYDSRGLLLKVDTGGDIDSSYAKLLQGLSLKEQL</sequence>
<evidence type="ECO:0008006" key="7">
    <source>
        <dbReference type="Google" id="ProtNLM"/>
    </source>
</evidence>
<dbReference type="PANTHER" id="PTHR23359">
    <property type="entry name" value="NUCLEOTIDE KINASE"/>
    <property type="match status" value="1"/>
</dbReference>
<reference evidence="5 6" key="1">
    <citation type="submission" date="2019-04" db="EMBL/GenBank/DDBJ databases">
        <title>Aspergillus burnettii sp. nov., novel species from soil in southeast Queensland.</title>
        <authorList>
            <person name="Gilchrist C.L.M."/>
            <person name="Pitt J.I."/>
            <person name="Lange L."/>
            <person name="Lacey H.J."/>
            <person name="Vuong D."/>
            <person name="Midgley D.J."/>
            <person name="Greenfield P."/>
            <person name="Bradbury M."/>
            <person name="Lacey E."/>
            <person name="Busk P.K."/>
            <person name="Pilgaard B."/>
            <person name="Chooi Y.H."/>
            <person name="Piggott A.M."/>
        </authorList>
    </citation>
    <scope>NUCLEOTIDE SEQUENCE [LARGE SCALE GENOMIC DNA]</scope>
    <source>
        <strain evidence="5 6">FRR 5400</strain>
    </source>
</reference>
<protein>
    <recommendedName>
        <fullName evidence="7">P-loop containing nucleoside triphosphate hydrolase protein</fullName>
    </recommendedName>
</protein>
<accession>A0A8H6E3W6</accession>
<keyword evidence="1 4" id="KW-0808">Transferase</keyword>
<dbReference type="GO" id="GO:0006139">
    <property type="term" value="P:nucleobase-containing compound metabolic process"/>
    <property type="evidence" value="ECO:0007669"/>
    <property type="project" value="InterPro"/>
</dbReference>
<gene>
    <name evidence="5" type="ORF">ETB97_004284</name>
</gene>
<keyword evidence="3 4" id="KW-0418">Kinase</keyword>
<dbReference type="AlphaFoldDB" id="A0A8H6E3W6"/>
<dbReference type="InterPro" id="IPR027417">
    <property type="entry name" value="P-loop_NTPase"/>
</dbReference>
<dbReference type="InterPro" id="IPR000850">
    <property type="entry name" value="Adenylat/UMP-CMP_kin"/>
</dbReference>
<dbReference type="Gene3D" id="3.40.50.300">
    <property type="entry name" value="P-loop containing nucleotide triphosphate hydrolases"/>
    <property type="match status" value="1"/>
</dbReference>
<evidence type="ECO:0000256" key="2">
    <source>
        <dbReference type="ARBA" id="ARBA00022741"/>
    </source>
</evidence>
<evidence type="ECO:0000256" key="4">
    <source>
        <dbReference type="RuleBase" id="RU003330"/>
    </source>
</evidence>
<organism evidence="5 6">
    <name type="scientific">Petromyces alliaceus</name>
    <name type="common">Aspergillus alliaceus</name>
    <dbReference type="NCBI Taxonomy" id="209559"/>
    <lineage>
        <taxon>Eukaryota</taxon>
        <taxon>Fungi</taxon>
        <taxon>Dikarya</taxon>
        <taxon>Ascomycota</taxon>
        <taxon>Pezizomycotina</taxon>
        <taxon>Eurotiomycetes</taxon>
        <taxon>Eurotiomycetidae</taxon>
        <taxon>Eurotiales</taxon>
        <taxon>Aspergillaceae</taxon>
        <taxon>Aspergillus</taxon>
        <taxon>Aspergillus subgen. Circumdati</taxon>
    </lineage>
</organism>
<comment type="similarity">
    <text evidence="4">Belongs to the adenylate kinase family.</text>
</comment>
<evidence type="ECO:0000313" key="5">
    <source>
        <dbReference type="EMBL" id="KAF5858541.1"/>
    </source>
</evidence>
<evidence type="ECO:0000256" key="3">
    <source>
        <dbReference type="ARBA" id="ARBA00022777"/>
    </source>
</evidence>
<dbReference type="Proteomes" id="UP000541154">
    <property type="component" value="Unassembled WGS sequence"/>
</dbReference>
<dbReference type="GO" id="GO:0019205">
    <property type="term" value="F:nucleobase-containing compound kinase activity"/>
    <property type="evidence" value="ECO:0007669"/>
    <property type="project" value="InterPro"/>
</dbReference>
<dbReference type="GO" id="GO:0005524">
    <property type="term" value="F:ATP binding"/>
    <property type="evidence" value="ECO:0007669"/>
    <property type="project" value="InterPro"/>
</dbReference>
<dbReference type="SUPFAM" id="SSF52540">
    <property type="entry name" value="P-loop containing nucleoside triphosphate hydrolases"/>
    <property type="match status" value="1"/>
</dbReference>